<proteinExistence type="predicted"/>
<accession>F8P7M0</accession>
<dbReference type="Proteomes" id="UP000008064">
    <property type="component" value="Unassembled WGS sequence"/>
</dbReference>
<dbReference type="GeneID" id="18811939"/>
<dbReference type="KEGG" id="sla:SERLADRAFT_399244"/>
<dbReference type="AlphaFoldDB" id="F8P7M0"/>
<dbReference type="HOGENOM" id="CLU_3033811_0_0_1"/>
<protein>
    <submittedName>
        <fullName evidence="1">Uncharacterized protein</fullName>
    </submittedName>
</protein>
<dbReference type="RefSeq" id="XP_007322394.1">
    <property type="nucleotide sequence ID" value="XM_007322332.1"/>
</dbReference>
<gene>
    <name evidence="1" type="ORF">SERLADRAFT_399244</name>
</gene>
<name>F8P7M0_SERL9</name>
<sequence length="55" mass="6306">MKFEIPRHLVDGALEHRRGDSVNRTTRLMKRMTQLSEIELSVNTLCDRSCIACSS</sequence>
<organism>
    <name type="scientific">Serpula lacrymans var. lacrymans (strain S7.9)</name>
    <name type="common">Dry rot fungus</name>
    <dbReference type="NCBI Taxonomy" id="578457"/>
    <lineage>
        <taxon>Eukaryota</taxon>
        <taxon>Fungi</taxon>
        <taxon>Dikarya</taxon>
        <taxon>Basidiomycota</taxon>
        <taxon>Agaricomycotina</taxon>
        <taxon>Agaricomycetes</taxon>
        <taxon>Agaricomycetidae</taxon>
        <taxon>Boletales</taxon>
        <taxon>Coniophorineae</taxon>
        <taxon>Serpulaceae</taxon>
        <taxon>Serpula</taxon>
    </lineage>
</organism>
<reference evidence="1" key="1">
    <citation type="submission" date="2011-04" db="EMBL/GenBank/DDBJ databases">
        <title>Evolution of plant cell wall degrading machinery underlies the functional diversity of forest fungi.</title>
        <authorList>
            <consortium name="US DOE Joint Genome Institute (JGI-PGF)"/>
            <person name="Eastwood D.C."/>
            <person name="Floudas D."/>
            <person name="Binder M."/>
            <person name="Majcherczyk A."/>
            <person name="Schneider P."/>
            <person name="Aerts A."/>
            <person name="Asiegbu F.O."/>
            <person name="Baker S.E."/>
            <person name="Barry K."/>
            <person name="Bendiksby M."/>
            <person name="Blumentritt M."/>
            <person name="Coutinho P.M."/>
            <person name="Cullen D."/>
            <person name="Cullen D."/>
            <person name="Gathman A."/>
            <person name="Goodell B."/>
            <person name="Henrissat B."/>
            <person name="Ihrmark K."/>
            <person name="Kauserud H."/>
            <person name="Kohler A."/>
            <person name="LaButti K."/>
            <person name="Lapidus A."/>
            <person name="Lavin J.L."/>
            <person name="Lee Y.-H."/>
            <person name="Lindquist E."/>
            <person name="Lilly W."/>
            <person name="Lucas S."/>
            <person name="Morin E."/>
            <person name="Murat C."/>
            <person name="Oguiza J.A."/>
            <person name="Park J."/>
            <person name="Pisabarro A.G."/>
            <person name="Riley R."/>
            <person name="Rosling A."/>
            <person name="Salamov A."/>
            <person name="Schmidt O."/>
            <person name="Schmutz J."/>
            <person name="Skrede I."/>
            <person name="Stenlid J."/>
            <person name="Wiebenga A."/>
            <person name="Xie X."/>
            <person name="Kues U."/>
            <person name="Hibbett D.S."/>
            <person name="Hoffmeister D."/>
            <person name="Hogberg N."/>
            <person name="Martin F."/>
            <person name="Grigoriev I.V."/>
            <person name="Watkinson S.C."/>
        </authorList>
    </citation>
    <scope>NUCLEOTIDE SEQUENCE</scope>
    <source>
        <strain evidence="1">S7.9</strain>
    </source>
</reference>
<dbReference type="EMBL" id="GL945440">
    <property type="protein sequence ID" value="EGO20428.1"/>
    <property type="molecule type" value="Genomic_DNA"/>
</dbReference>
<evidence type="ECO:0000313" key="1">
    <source>
        <dbReference type="EMBL" id="EGO20428.1"/>
    </source>
</evidence>